<keyword evidence="5 12" id="KW-0378">Hydrolase</keyword>
<dbReference type="InterPro" id="IPR036881">
    <property type="entry name" value="Glyco_hydro_3_C_sf"/>
</dbReference>
<name>A0AAW7X3T6_9GAMM</name>
<dbReference type="InterPro" id="IPR001764">
    <property type="entry name" value="Glyco_hydro_3_N"/>
</dbReference>
<dbReference type="InterPro" id="IPR026891">
    <property type="entry name" value="Fn3-like"/>
</dbReference>
<comment type="similarity">
    <text evidence="2">Belongs to the glycosyl hydrolase 3 family.</text>
</comment>
<dbReference type="FunFam" id="2.60.40.10:FF:000495">
    <property type="entry name" value="Periplasmic beta-glucosidase"/>
    <property type="match status" value="1"/>
</dbReference>
<evidence type="ECO:0000259" key="11">
    <source>
        <dbReference type="SMART" id="SM01217"/>
    </source>
</evidence>
<evidence type="ECO:0000256" key="4">
    <source>
        <dbReference type="ARBA" id="ARBA00022729"/>
    </source>
</evidence>
<feature type="signal peptide" evidence="10">
    <location>
        <begin position="1"/>
        <end position="31"/>
    </location>
</feature>
<dbReference type="PRINTS" id="PR00133">
    <property type="entry name" value="GLHYDRLASE3"/>
</dbReference>
<sequence>MNNTIKNRWRISRTIAAITIAICGISPAANAEQLSDAQIEQKIDQLLNKMTLTEKIGQLQLRDWGMYGADKTDQLKQDIREGKIGGFLNVNFDAVAGNTIDDLQRVAVEESPNGIPLINGQDVIHGYKTIFPIPLGQAASWNPSIVKQGARIAAEEATSEGIRWTFAPMIDISRNPRWGRIAESLGEDPYLTSVLGVAMVEGFQTDDPTRRDAMAASAKHFIGYGAAEAGRDYNAAYIPETTLRDIYLPPFKAAVDANLLTIMSSYNTLNDIPATANKKMLKDVLRGEWKFNGFVVSDWNAVLEMLPHGFAKDAKHAAELTANGGVDFEMHTTTFEEHLPQIIKEGKFTLAELDQAVRNMLRVKYKLGLHTNPYTREGRENIILSESNLAAARQAARESFVLLKNDNSALPLNKNQTVALIGPLANVPHEQLGTWIYNGDKKDSHPFLPAIEATLKDAGKVIYVPTLKNSRDTDTSNFKAAIKAAKKADVILFIGGEESILTGEGHSRGRIDLPGAQHALVDALAKTNKPLVTVIMAGRPLALGNVLEHSDAIMMAWHPGTMAGPALADVLFGDYGPQGKLPLTWPVDVGQTPIYYNRMATGRPATDDNYTRMEDIEQGVFQHVPGNSSNHLDLGHLPQYPFGFGLTYSSFEYSDIKLSTNKIALGSTLTATATITNTGKVTAIETVQLYVQDIVGSVTRPIRELKGFKKVSLKPGESKTVSFTLHTDALAFHNPDMQLVTEPGDFNLWIAAHAQTGLAAKFEVTEK</sequence>
<dbReference type="InterPro" id="IPR036962">
    <property type="entry name" value="Glyco_hydro_3_N_sf"/>
</dbReference>
<organism evidence="12 13">
    <name type="scientific">Saccharophagus degradans</name>
    <dbReference type="NCBI Taxonomy" id="86304"/>
    <lineage>
        <taxon>Bacteria</taxon>
        <taxon>Pseudomonadati</taxon>
        <taxon>Pseudomonadota</taxon>
        <taxon>Gammaproteobacteria</taxon>
        <taxon>Cellvibrionales</taxon>
        <taxon>Cellvibrionaceae</taxon>
        <taxon>Saccharophagus</taxon>
    </lineage>
</organism>
<evidence type="ECO:0000256" key="8">
    <source>
        <dbReference type="ARBA" id="ARBA00032194"/>
    </source>
</evidence>
<dbReference type="Pfam" id="PF14310">
    <property type="entry name" value="Fn3-like"/>
    <property type="match status" value="1"/>
</dbReference>
<dbReference type="FunFam" id="3.20.20.300:FF:000005">
    <property type="entry name" value="Periplasmic beta-glucosidase"/>
    <property type="match status" value="1"/>
</dbReference>
<evidence type="ECO:0000313" key="13">
    <source>
        <dbReference type="Proteomes" id="UP001169760"/>
    </source>
</evidence>
<keyword evidence="6" id="KW-0326">Glycosidase</keyword>
<evidence type="ECO:0000313" key="12">
    <source>
        <dbReference type="EMBL" id="MDO6421613.1"/>
    </source>
</evidence>
<accession>A0AAW7X3T6</accession>
<dbReference type="EC" id="3.2.1.21" evidence="3"/>
<dbReference type="AlphaFoldDB" id="A0AAW7X3T6"/>
<dbReference type="SUPFAM" id="SSF51445">
    <property type="entry name" value="(Trans)glycosidases"/>
    <property type="match status" value="1"/>
</dbReference>
<dbReference type="GO" id="GO:0009251">
    <property type="term" value="P:glucan catabolic process"/>
    <property type="evidence" value="ECO:0007669"/>
    <property type="project" value="TreeGrafter"/>
</dbReference>
<dbReference type="Pfam" id="PF00933">
    <property type="entry name" value="Glyco_hydro_3"/>
    <property type="match status" value="1"/>
</dbReference>
<evidence type="ECO:0000256" key="10">
    <source>
        <dbReference type="SAM" id="SignalP"/>
    </source>
</evidence>
<keyword evidence="4 10" id="KW-0732">Signal</keyword>
<dbReference type="SUPFAM" id="SSF52279">
    <property type="entry name" value="Beta-D-glucan exohydrolase, C-terminal domain"/>
    <property type="match status" value="1"/>
</dbReference>
<dbReference type="Proteomes" id="UP001169760">
    <property type="component" value="Unassembled WGS sequence"/>
</dbReference>
<dbReference type="InterPro" id="IPR013783">
    <property type="entry name" value="Ig-like_fold"/>
</dbReference>
<protein>
    <recommendedName>
        <fullName evidence="3">beta-glucosidase</fullName>
        <ecNumber evidence="3">3.2.1.21</ecNumber>
    </recommendedName>
    <alternativeName>
        <fullName evidence="9">Beta-D-glucoside glucohydrolase</fullName>
    </alternativeName>
    <alternativeName>
        <fullName evidence="7">Cellobiase</fullName>
    </alternativeName>
    <alternativeName>
        <fullName evidence="8">Gentiobiase</fullName>
    </alternativeName>
</protein>
<comment type="catalytic activity">
    <reaction evidence="1">
        <text>Hydrolysis of terminal, non-reducing beta-D-glucosyl residues with release of beta-D-glucose.</text>
        <dbReference type="EC" id="3.2.1.21"/>
    </reaction>
</comment>
<comment type="caution">
    <text evidence="12">The sequence shown here is derived from an EMBL/GenBank/DDBJ whole genome shotgun (WGS) entry which is preliminary data.</text>
</comment>
<gene>
    <name evidence="12" type="ORF">Q4521_03925</name>
</gene>
<dbReference type="Gene3D" id="2.60.40.10">
    <property type="entry name" value="Immunoglobulins"/>
    <property type="match status" value="1"/>
</dbReference>
<evidence type="ECO:0000256" key="6">
    <source>
        <dbReference type="ARBA" id="ARBA00023295"/>
    </source>
</evidence>
<dbReference type="EMBL" id="JAUOPB010000002">
    <property type="protein sequence ID" value="MDO6421613.1"/>
    <property type="molecule type" value="Genomic_DNA"/>
</dbReference>
<dbReference type="Gene3D" id="3.40.50.1700">
    <property type="entry name" value="Glycoside hydrolase family 3 C-terminal domain"/>
    <property type="match status" value="1"/>
</dbReference>
<feature type="domain" description="Fibronectin type III-like" evidence="11">
    <location>
        <begin position="685"/>
        <end position="754"/>
    </location>
</feature>
<reference evidence="12" key="1">
    <citation type="submission" date="2023-07" db="EMBL/GenBank/DDBJ databases">
        <title>Genome content predicts the carbon catabolic preferences of heterotrophic bacteria.</title>
        <authorList>
            <person name="Gralka M."/>
        </authorList>
    </citation>
    <scope>NUCLEOTIDE SEQUENCE</scope>
    <source>
        <strain evidence="12">I3M17_2</strain>
    </source>
</reference>
<feature type="chain" id="PRO_5043420535" description="beta-glucosidase" evidence="10">
    <location>
        <begin position="32"/>
        <end position="767"/>
    </location>
</feature>
<evidence type="ECO:0000256" key="2">
    <source>
        <dbReference type="ARBA" id="ARBA00005336"/>
    </source>
</evidence>
<proteinExistence type="inferred from homology"/>
<dbReference type="GO" id="GO:0008422">
    <property type="term" value="F:beta-glucosidase activity"/>
    <property type="evidence" value="ECO:0007669"/>
    <property type="project" value="UniProtKB-EC"/>
</dbReference>
<evidence type="ECO:0000256" key="3">
    <source>
        <dbReference type="ARBA" id="ARBA00012744"/>
    </source>
</evidence>
<dbReference type="SMART" id="SM01217">
    <property type="entry name" value="Fn3_like"/>
    <property type="match status" value="1"/>
</dbReference>
<dbReference type="InterPro" id="IPR051915">
    <property type="entry name" value="Cellulose_Degrad_GH3"/>
</dbReference>
<dbReference type="InterPro" id="IPR017853">
    <property type="entry name" value="GH"/>
</dbReference>
<evidence type="ECO:0000256" key="1">
    <source>
        <dbReference type="ARBA" id="ARBA00000448"/>
    </source>
</evidence>
<dbReference type="InterPro" id="IPR002772">
    <property type="entry name" value="Glyco_hydro_3_C"/>
</dbReference>
<dbReference type="Pfam" id="PF01915">
    <property type="entry name" value="Glyco_hydro_3_C"/>
    <property type="match status" value="1"/>
</dbReference>
<evidence type="ECO:0000256" key="9">
    <source>
        <dbReference type="ARBA" id="ARBA00032594"/>
    </source>
</evidence>
<evidence type="ECO:0000256" key="7">
    <source>
        <dbReference type="ARBA" id="ARBA00031448"/>
    </source>
</evidence>
<dbReference type="PANTHER" id="PTHR30620:SF16">
    <property type="entry name" value="LYSOSOMAL BETA GLUCOSIDASE"/>
    <property type="match status" value="1"/>
</dbReference>
<evidence type="ECO:0000256" key="5">
    <source>
        <dbReference type="ARBA" id="ARBA00022801"/>
    </source>
</evidence>
<dbReference type="RefSeq" id="WP_303491146.1">
    <property type="nucleotide sequence ID" value="NZ_JAUOPB010000002.1"/>
</dbReference>
<dbReference type="PANTHER" id="PTHR30620">
    <property type="entry name" value="PERIPLASMIC BETA-GLUCOSIDASE-RELATED"/>
    <property type="match status" value="1"/>
</dbReference>
<dbReference type="Gene3D" id="3.20.20.300">
    <property type="entry name" value="Glycoside hydrolase, family 3, N-terminal domain"/>
    <property type="match status" value="1"/>
</dbReference>